<feature type="compositionally biased region" description="Polar residues" evidence="3">
    <location>
        <begin position="418"/>
        <end position="469"/>
    </location>
</feature>
<evidence type="ECO:0000256" key="1">
    <source>
        <dbReference type="ARBA" id="ARBA00022614"/>
    </source>
</evidence>
<dbReference type="InterPro" id="IPR001331">
    <property type="entry name" value="GDS_CDC24_CS"/>
</dbReference>
<feature type="region of interest" description="Disordered" evidence="3">
    <location>
        <begin position="524"/>
        <end position="544"/>
    </location>
</feature>
<reference evidence="5 6" key="1">
    <citation type="journal article" date="2015" name="Genome Biol. Evol.">
        <title>Phylogenomic analyses indicate that early fungi evolved digesting cell walls of algal ancestors of land plants.</title>
        <authorList>
            <person name="Chang Y."/>
            <person name="Wang S."/>
            <person name="Sekimoto S."/>
            <person name="Aerts A.L."/>
            <person name="Choi C."/>
            <person name="Clum A."/>
            <person name="LaButti K.M."/>
            <person name="Lindquist E.A."/>
            <person name="Yee Ngan C."/>
            <person name="Ohm R.A."/>
            <person name="Salamov A.A."/>
            <person name="Grigoriev I.V."/>
            <person name="Spatafora J.W."/>
            <person name="Berbee M.L."/>
        </authorList>
    </citation>
    <scope>NUCLEOTIDE SEQUENCE [LARGE SCALE GENOMIC DNA]</scope>
    <source>
        <strain evidence="5 6">NRRL 28638</strain>
    </source>
</reference>
<dbReference type="SMART" id="SM00369">
    <property type="entry name" value="LRR_TYP"/>
    <property type="match status" value="4"/>
</dbReference>
<evidence type="ECO:0000259" key="4">
    <source>
        <dbReference type="PROSITE" id="PS50010"/>
    </source>
</evidence>
<dbReference type="PANTHER" id="PTHR12673:SF270">
    <property type="entry name" value="FYVE-TYPE DOMAIN-CONTAINING PROTEIN"/>
    <property type="match status" value="1"/>
</dbReference>
<dbReference type="Proteomes" id="UP000070444">
    <property type="component" value="Unassembled WGS sequence"/>
</dbReference>
<dbReference type="Pfam" id="PF00621">
    <property type="entry name" value="RhoGEF"/>
    <property type="match status" value="1"/>
</dbReference>
<keyword evidence="1" id="KW-0433">Leucine-rich repeat</keyword>
<protein>
    <recommendedName>
        <fullName evidence="4">DH domain-containing protein</fullName>
    </recommendedName>
</protein>
<feature type="compositionally biased region" description="Polar residues" evidence="3">
    <location>
        <begin position="350"/>
        <end position="359"/>
    </location>
</feature>
<dbReference type="CDD" id="cd00160">
    <property type="entry name" value="RhoGEF"/>
    <property type="match status" value="1"/>
</dbReference>
<feature type="region of interest" description="Disordered" evidence="3">
    <location>
        <begin position="316"/>
        <end position="361"/>
    </location>
</feature>
<evidence type="ECO:0000256" key="3">
    <source>
        <dbReference type="SAM" id="MobiDB-lite"/>
    </source>
</evidence>
<feature type="region of interest" description="Disordered" evidence="3">
    <location>
        <begin position="375"/>
        <end position="472"/>
    </location>
</feature>
<dbReference type="Gene3D" id="1.20.900.10">
    <property type="entry name" value="Dbl homology (DH) domain"/>
    <property type="match status" value="1"/>
</dbReference>
<dbReference type="InterPro" id="IPR051092">
    <property type="entry name" value="FYVE_RhoGEF_PH"/>
</dbReference>
<feature type="compositionally biased region" description="Polar residues" evidence="3">
    <location>
        <begin position="316"/>
        <end position="331"/>
    </location>
</feature>
<dbReference type="GO" id="GO:0005085">
    <property type="term" value="F:guanyl-nucleotide exchange factor activity"/>
    <property type="evidence" value="ECO:0007669"/>
    <property type="project" value="InterPro"/>
</dbReference>
<dbReference type="PROSITE" id="PS50010">
    <property type="entry name" value="DH_2"/>
    <property type="match status" value="1"/>
</dbReference>
<dbReference type="GO" id="GO:0035556">
    <property type="term" value="P:intracellular signal transduction"/>
    <property type="evidence" value="ECO:0007669"/>
    <property type="project" value="InterPro"/>
</dbReference>
<accession>A0A137PF72</accession>
<evidence type="ECO:0000313" key="6">
    <source>
        <dbReference type="Proteomes" id="UP000070444"/>
    </source>
</evidence>
<dbReference type="InterPro" id="IPR032675">
    <property type="entry name" value="LRR_dom_sf"/>
</dbReference>
<dbReference type="AlphaFoldDB" id="A0A137PF72"/>
<dbReference type="InterPro" id="IPR001611">
    <property type="entry name" value="Leu-rich_rpt"/>
</dbReference>
<dbReference type="STRING" id="796925.A0A137PF72"/>
<dbReference type="PANTHER" id="PTHR12673">
    <property type="entry name" value="FACIOGENITAL DYSPLASIA PROTEIN"/>
    <property type="match status" value="1"/>
</dbReference>
<sequence length="942" mass="106500">MLTCETQRIAQNIDYTSADMNSAKLPPINTDLNDAYSDSYDDYDYSDSTIVDYSNSKLEFVPQLEGVITHLRLDNNILTKVHTLNLPYFEQLVVLDLSYNQIEELPFHLSSMTGLKELYLNNNLLTQLPDTIGCLKDLEILDLSFNRIKNVSTEIRHLVNLHHLDLRHNQLQYLPHSIGCLEAKLFTILVDDNPFEPTFYSLIEPILCEKPNSHSLGPRTRSSDNVKTNRWQMIRKAVKKGLHTNFPDSPRSPLSPSLPLDSPLKTSFDFSQIGTQLRKISISGASSGSSFHSEEKSPTFKIEPKFSHKIKQLGHSLSSGNLRSNFNNTSPPAIPAKNPNRAPAKKLNVDSPTVSTPNFDNRKCHTMDGLIFMTPGANSNSGPEYLSNRSLSRKSQLGGSPPEFSPTTPELLHRTSHSSELTHTSRSSYDSTSPHESFGDSNTMPFPLSSSQSAPPAHNPSTDSLQYSPSHIPPSHQWLKLPVNLPASNIVISVLRQLVDIWDLNPISSENDLIRNKRRTAKTNTVISTDDETDSPNPSSKHDEQRRINIMKEILATEETYVESLQGVVDIYIKPAQEKHIFSPDEMRIMFSKIESVLSLHSQVFLPEFRSAMRQPDPPIGQVFQSYTAFMKMYSMYVNDFDQSNLEVEKQQTLGKTKKKIKQYFDNAKLHPKHNQLNLQGYLLLPVQRIPRYKLLLQDLLKYTDEAHSDYTHLKFALQEISKLADDINERKRDKESHDKVLSIQNRIKSNVNDIGLVEPHRRFILEGSLYLAKSVSLKTRNISNISQPSAASVPSSPMASTHAQSHSARTSTPITKSQTSPLFSYHSFSMGYVVRDANNQQQSNRNSDHHSISSLPSHSLHTTLIEQTFTFVLFNDIMIMCRAYPNGQLELAKILQLGSRLCPAKLTGDNELRVVDDSKIYYFNGEKETLIKWAQAINGRY</sequence>
<dbReference type="SMART" id="SM00365">
    <property type="entry name" value="LRR_SD22"/>
    <property type="match status" value="4"/>
</dbReference>
<dbReference type="InterPro" id="IPR025875">
    <property type="entry name" value="Leu-rich_rpt_4"/>
</dbReference>
<dbReference type="SUPFAM" id="SSF48065">
    <property type="entry name" value="DBL homology domain (DH-domain)"/>
    <property type="match status" value="1"/>
</dbReference>
<dbReference type="GO" id="GO:0005737">
    <property type="term" value="C:cytoplasm"/>
    <property type="evidence" value="ECO:0007669"/>
    <property type="project" value="TreeGrafter"/>
</dbReference>
<feature type="compositionally biased region" description="Low complexity" evidence="3">
    <location>
        <begin position="787"/>
        <end position="801"/>
    </location>
</feature>
<dbReference type="InterPro" id="IPR000219">
    <property type="entry name" value="DH_dom"/>
</dbReference>
<feature type="domain" description="DH" evidence="4">
    <location>
        <begin position="546"/>
        <end position="731"/>
    </location>
</feature>
<dbReference type="Pfam" id="PF00560">
    <property type="entry name" value="LRR_1"/>
    <property type="match status" value="1"/>
</dbReference>
<evidence type="ECO:0000313" key="5">
    <source>
        <dbReference type="EMBL" id="KXN73639.1"/>
    </source>
</evidence>
<feature type="compositionally biased region" description="Polar residues" evidence="3">
    <location>
        <begin position="802"/>
        <end position="819"/>
    </location>
</feature>
<gene>
    <name evidence="5" type="ORF">CONCODRAFT_68170</name>
</gene>
<organism evidence="5 6">
    <name type="scientific">Conidiobolus coronatus (strain ATCC 28846 / CBS 209.66 / NRRL 28638)</name>
    <name type="common">Delacroixia coronata</name>
    <dbReference type="NCBI Taxonomy" id="796925"/>
    <lineage>
        <taxon>Eukaryota</taxon>
        <taxon>Fungi</taxon>
        <taxon>Fungi incertae sedis</taxon>
        <taxon>Zoopagomycota</taxon>
        <taxon>Entomophthoromycotina</taxon>
        <taxon>Entomophthoromycetes</taxon>
        <taxon>Entomophthorales</taxon>
        <taxon>Ancylistaceae</taxon>
        <taxon>Conidiobolus</taxon>
    </lineage>
</organism>
<keyword evidence="6" id="KW-1185">Reference proteome</keyword>
<evidence type="ECO:0000256" key="2">
    <source>
        <dbReference type="ARBA" id="ARBA00022737"/>
    </source>
</evidence>
<dbReference type="EMBL" id="KQ964434">
    <property type="protein sequence ID" value="KXN73639.1"/>
    <property type="molecule type" value="Genomic_DNA"/>
</dbReference>
<dbReference type="PROSITE" id="PS00741">
    <property type="entry name" value="DH_1"/>
    <property type="match status" value="1"/>
</dbReference>
<dbReference type="InterPro" id="IPR003591">
    <property type="entry name" value="Leu-rich_rpt_typical-subtyp"/>
</dbReference>
<proteinExistence type="predicted"/>
<dbReference type="SUPFAM" id="SSF52075">
    <property type="entry name" value="Outer arm dynein light chain 1"/>
    <property type="match status" value="1"/>
</dbReference>
<dbReference type="OMA" id="PMASTHA"/>
<dbReference type="OrthoDB" id="660555at2759"/>
<feature type="region of interest" description="Disordered" evidence="3">
    <location>
        <begin position="787"/>
        <end position="819"/>
    </location>
</feature>
<dbReference type="SMART" id="SM00325">
    <property type="entry name" value="RhoGEF"/>
    <property type="match status" value="1"/>
</dbReference>
<dbReference type="InterPro" id="IPR035899">
    <property type="entry name" value="DBL_dom_sf"/>
</dbReference>
<feature type="compositionally biased region" description="Polar residues" evidence="3">
    <location>
        <begin position="376"/>
        <end position="398"/>
    </location>
</feature>
<dbReference type="Gene3D" id="3.80.10.10">
    <property type="entry name" value="Ribonuclease Inhibitor"/>
    <property type="match status" value="1"/>
</dbReference>
<keyword evidence="2" id="KW-0677">Repeat</keyword>
<name>A0A137PF72_CONC2</name>
<dbReference type="Pfam" id="PF12799">
    <property type="entry name" value="LRR_4"/>
    <property type="match status" value="1"/>
</dbReference>
<dbReference type="PROSITE" id="PS51450">
    <property type="entry name" value="LRR"/>
    <property type="match status" value="4"/>
</dbReference>